<protein>
    <submittedName>
        <fullName evidence="1">Uncharacterized protein</fullName>
    </submittedName>
</protein>
<name>A0ABV5LVY0_9ACTN</name>
<evidence type="ECO:0000313" key="1">
    <source>
        <dbReference type="EMBL" id="MFB9378256.1"/>
    </source>
</evidence>
<keyword evidence="2" id="KW-1185">Reference proteome</keyword>
<organism evidence="1 2">
    <name type="scientific">Kineococcus gynurae</name>
    <dbReference type="NCBI Taxonomy" id="452979"/>
    <lineage>
        <taxon>Bacteria</taxon>
        <taxon>Bacillati</taxon>
        <taxon>Actinomycetota</taxon>
        <taxon>Actinomycetes</taxon>
        <taxon>Kineosporiales</taxon>
        <taxon>Kineosporiaceae</taxon>
        <taxon>Kineococcus</taxon>
    </lineage>
</organism>
<dbReference type="Proteomes" id="UP001589748">
    <property type="component" value="Unassembled WGS sequence"/>
</dbReference>
<dbReference type="RefSeq" id="WP_380137195.1">
    <property type="nucleotide sequence ID" value="NZ_JBHLUI010000008.1"/>
</dbReference>
<comment type="caution">
    <text evidence="1">The sequence shown here is derived from an EMBL/GenBank/DDBJ whole genome shotgun (WGS) entry which is preliminary data.</text>
</comment>
<evidence type="ECO:0000313" key="2">
    <source>
        <dbReference type="Proteomes" id="UP001589748"/>
    </source>
</evidence>
<sequence>MSTSTRTPRVARPRAVTVPRPLLLRSRRHIDLCRCVAAACRG</sequence>
<accession>A0ABV5LVY0</accession>
<dbReference type="EMBL" id="JBHMDM010000007">
    <property type="protein sequence ID" value="MFB9378256.1"/>
    <property type="molecule type" value="Genomic_DNA"/>
</dbReference>
<gene>
    <name evidence="1" type="ORF">ACFFVI_14895</name>
</gene>
<proteinExistence type="predicted"/>
<reference evidence="1 2" key="1">
    <citation type="submission" date="2024-09" db="EMBL/GenBank/DDBJ databases">
        <authorList>
            <person name="Sun Q."/>
            <person name="Mori K."/>
        </authorList>
    </citation>
    <scope>NUCLEOTIDE SEQUENCE [LARGE SCALE GENOMIC DNA]</scope>
    <source>
        <strain evidence="1 2">TISTR 1856</strain>
    </source>
</reference>